<evidence type="ECO:0000256" key="3">
    <source>
        <dbReference type="SAM" id="Phobius"/>
    </source>
</evidence>
<dbReference type="Pfam" id="PF00041">
    <property type="entry name" value="fn3"/>
    <property type="match status" value="1"/>
</dbReference>
<feature type="region of interest" description="Disordered" evidence="2">
    <location>
        <begin position="672"/>
        <end position="699"/>
    </location>
</feature>
<dbReference type="STRING" id="441959.B8M2Y9"/>
<evidence type="ECO:0000256" key="1">
    <source>
        <dbReference type="SAM" id="Coils"/>
    </source>
</evidence>
<feature type="compositionally biased region" description="Low complexity" evidence="2">
    <location>
        <begin position="203"/>
        <end position="215"/>
    </location>
</feature>
<keyword evidence="3" id="KW-1133">Transmembrane helix</keyword>
<dbReference type="VEuPathDB" id="FungiDB:TSTA_094900"/>
<proteinExistence type="predicted"/>
<dbReference type="AlphaFoldDB" id="B8M2Y9"/>
<evidence type="ECO:0000313" key="5">
    <source>
        <dbReference type="EMBL" id="EED22244.1"/>
    </source>
</evidence>
<keyword evidence="3" id="KW-0812">Transmembrane</keyword>
<dbReference type="CDD" id="cd00176">
    <property type="entry name" value="SPEC"/>
    <property type="match status" value="1"/>
</dbReference>
<feature type="compositionally biased region" description="Polar residues" evidence="2">
    <location>
        <begin position="173"/>
        <end position="186"/>
    </location>
</feature>
<dbReference type="InterPro" id="IPR013783">
    <property type="entry name" value="Ig-like_fold"/>
</dbReference>
<feature type="compositionally biased region" description="Basic and acidic residues" evidence="2">
    <location>
        <begin position="284"/>
        <end position="301"/>
    </location>
</feature>
<feature type="compositionally biased region" description="Basic and acidic residues" evidence="2">
    <location>
        <begin position="1055"/>
        <end position="1067"/>
    </location>
</feature>
<dbReference type="HOGENOM" id="CLU_005801_0_0_1"/>
<dbReference type="InterPro" id="IPR003961">
    <property type="entry name" value="FN3_dom"/>
</dbReference>
<dbReference type="InterPro" id="IPR018159">
    <property type="entry name" value="Spectrin/alpha-actinin"/>
</dbReference>
<reference evidence="6" key="1">
    <citation type="journal article" date="2015" name="Genome Announc.">
        <title>Genome sequence of the AIDS-associated pathogen Penicillium marneffei (ATCC18224) and its near taxonomic relative Talaromyces stipitatus (ATCC10500).</title>
        <authorList>
            <person name="Nierman W.C."/>
            <person name="Fedorova-Abrams N.D."/>
            <person name="Andrianopoulos A."/>
        </authorList>
    </citation>
    <scope>NUCLEOTIDE SEQUENCE [LARGE SCALE GENOMIC DNA]</scope>
    <source>
        <strain evidence="6">ATCC 10500 / CBS 375.48 / QM 6759 / NRRL 1006</strain>
    </source>
</reference>
<feature type="compositionally biased region" description="Polar residues" evidence="2">
    <location>
        <begin position="1028"/>
        <end position="1037"/>
    </location>
</feature>
<dbReference type="OMA" id="LQHENEN"/>
<feature type="region of interest" description="Disordered" evidence="2">
    <location>
        <begin position="553"/>
        <end position="633"/>
    </location>
</feature>
<dbReference type="InParanoid" id="B8M2Y9"/>
<keyword evidence="6" id="KW-1185">Reference proteome</keyword>
<feature type="domain" description="Fibronectin type-III" evidence="4">
    <location>
        <begin position="70"/>
        <end position="157"/>
    </location>
</feature>
<name>B8M2Y9_TALSN</name>
<dbReference type="SMART" id="SM00060">
    <property type="entry name" value="FN3"/>
    <property type="match status" value="1"/>
</dbReference>
<dbReference type="Gene3D" id="2.60.40.10">
    <property type="entry name" value="Immunoglobulins"/>
    <property type="match status" value="1"/>
</dbReference>
<dbReference type="eggNOG" id="ENOG502R2RI">
    <property type="taxonomic scope" value="Eukaryota"/>
</dbReference>
<evidence type="ECO:0000313" key="6">
    <source>
        <dbReference type="Proteomes" id="UP000001745"/>
    </source>
</evidence>
<organism evidence="5 6">
    <name type="scientific">Talaromyces stipitatus (strain ATCC 10500 / CBS 375.48 / QM 6759 / NRRL 1006)</name>
    <name type="common">Penicillium stipitatum</name>
    <dbReference type="NCBI Taxonomy" id="441959"/>
    <lineage>
        <taxon>Eukaryota</taxon>
        <taxon>Fungi</taxon>
        <taxon>Dikarya</taxon>
        <taxon>Ascomycota</taxon>
        <taxon>Pezizomycotina</taxon>
        <taxon>Eurotiomycetes</taxon>
        <taxon>Eurotiomycetidae</taxon>
        <taxon>Eurotiales</taxon>
        <taxon>Trichocomaceae</taxon>
        <taxon>Talaromyces</taxon>
        <taxon>Talaromyces sect. Talaromyces</taxon>
    </lineage>
</organism>
<feature type="region of interest" description="Disordered" evidence="2">
    <location>
        <begin position="1005"/>
        <end position="1076"/>
    </location>
</feature>
<feature type="region of interest" description="Disordered" evidence="2">
    <location>
        <begin position="767"/>
        <end position="820"/>
    </location>
</feature>
<gene>
    <name evidence="5" type="ORF">TSTA_094900</name>
</gene>
<dbReference type="OrthoDB" id="5572782at2759"/>
<dbReference type="PhylomeDB" id="B8M2Y9"/>
<keyword evidence="3" id="KW-0472">Membrane</keyword>
<dbReference type="PROSITE" id="PS50853">
    <property type="entry name" value="FN3"/>
    <property type="match status" value="1"/>
</dbReference>
<feature type="compositionally biased region" description="Low complexity" evidence="2">
    <location>
        <begin position="786"/>
        <end position="798"/>
    </location>
</feature>
<dbReference type="SUPFAM" id="SSF49265">
    <property type="entry name" value="Fibronectin type III"/>
    <property type="match status" value="1"/>
</dbReference>
<protein>
    <submittedName>
        <fullName evidence="5">Fibronectin type III domain protein</fullName>
    </submittedName>
</protein>
<feature type="region of interest" description="Disordered" evidence="2">
    <location>
        <begin position="833"/>
        <end position="975"/>
    </location>
</feature>
<dbReference type="EMBL" id="EQ962653">
    <property type="protein sequence ID" value="EED22244.1"/>
    <property type="molecule type" value="Genomic_DNA"/>
</dbReference>
<feature type="region of interest" description="Disordered" evidence="2">
    <location>
        <begin position="391"/>
        <end position="412"/>
    </location>
</feature>
<dbReference type="CDD" id="cd00063">
    <property type="entry name" value="FN3"/>
    <property type="match status" value="1"/>
</dbReference>
<feature type="region of interest" description="Disordered" evidence="2">
    <location>
        <begin position="160"/>
        <end position="215"/>
    </location>
</feature>
<feature type="region of interest" description="Disordered" evidence="2">
    <location>
        <begin position="284"/>
        <end position="325"/>
    </location>
</feature>
<dbReference type="InterPro" id="IPR036116">
    <property type="entry name" value="FN3_sf"/>
</dbReference>
<feature type="compositionally biased region" description="Basic and acidic residues" evidence="2">
    <location>
        <begin position="909"/>
        <end position="936"/>
    </location>
</feature>
<evidence type="ECO:0000256" key="2">
    <source>
        <dbReference type="SAM" id="MobiDB-lite"/>
    </source>
</evidence>
<dbReference type="RefSeq" id="XP_002479207.1">
    <property type="nucleotide sequence ID" value="XM_002479162.1"/>
</dbReference>
<dbReference type="PANTHER" id="PTHR43941">
    <property type="entry name" value="STRUCTURAL MAINTENANCE OF CHROMOSOMES PROTEIN 2"/>
    <property type="match status" value="1"/>
</dbReference>
<feature type="coiled-coil region" evidence="1">
    <location>
        <begin position="437"/>
        <end position="464"/>
    </location>
</feature>
<keyword evidence="1" id="KW-0175">Coiled coil</keyword>
<dbReference type="GeneID" id="8103820"/>
<feature type="compositionally biased region" description="Low complexity" evidence="2">
    <location>
        <begin position="956"/>
        <end position="971"/>
    </location>
</feature>
<feature type="compositionally biased region" description="Basic and acidic residues" evidence="2">
    <location>
        <begin position="310"/>
        <end position="325"/>
    </location>
</feature>
<sequence length="1076" mass="119625">MDYNVGMYEPLYWSFDAYPSVVPRVRVRGVMALFLAGTILWALVWLLYRAWQVCQTPNDILVDKLGLDIPPSPEVTLEEISAREIHIAWKHPDFHHSVSKHIIQVNSAKVGETKRAETAVTIGNLIPGHIYHICVFAVSAANFQTASAVLHVRTKPLPLSQTQQDGNVEGPTIQASVPRSTVTLSAPSAPVMAREHSSGFSQSKRAGGAKKGSSATALVDLQTDDSHRASTSDDHSGTLERLAERLKSLQQEHENMDKLIAEEDEEHNGILKELEKQRDELKQRVKEKDEASGDLKKHVNKLESVNRTVQSEKSKRERLLQQKEAERKKRKDDIVRWQEQIAQINKDLARAKEEKEKIEQDAAKQANEVREKIASEQTIMKDIDDEIQEKGGRIKKLEDERQRLEGGDNEDGKELDRIDIEKARQWENRLNHLHTRYATLVNLHVQAQQQYQEAQERLKWLTEQRVNGTGPFAALQTLDLDMSQSSAMRRSRHRSSLTSNVSSPIAFPQVETAFSRSTTYNPSSNSPTFPPTTAFFNINNGMTLAGLADRGEALPTESDTSLPPMSPRADALLPSDLLGDEESSGLPESMVEQNVPGGEATAGPSLDQQPRSPSPVPSESMSSRFFASPHESLRDVDLAIPTSERMSPGDSPNVQTASRRLSGLFNFHRQRGKTMVDGPPLLGSLKPGQSRSFPRNYDDIDPITARRRRLTHATNWANPMSYFPRSSAAHVTADSSSDHTPSKRSTFANIFSAGKNSSTDVIKMDQGYNQFSPRHDPIDPSSILGPIRRSSLSPRPSSTFSFDKQLPHPSTEPFGWPSSDANKRGSLATFDWASPSTWSRAPSRRPSIQYGSSSHLPLGMSPGEPDFLQAPHDKHRPLQAPIGTRPSSSHRPGTPKLNPAAPTFKTLFKKSDKDKERSVYREFASRSEEFDFRPEDQSPPTSSRSKDSRPLSGGAESLESLDLVPSSSPSDTFGTKESFIQKITRKGSSSKFNLSWKDRGGIFSKKYESSQGDADEEDEAQLGKSMESVISNTPSADKSSIRSSRNFFSRKSKKDKQSIEASEKASENGDEEIVEE</sequence>
<evidence type="ECO:0000259" key="4">
    <source>
        <dbReference type="PROSITE" id="PS50853"/>
    </source>
</evidence>
<feature type="transmembrane region" description="Helical" evidence="3">
    <location>
        <begin position="30"/>
        <end position="48"/>
    </location>
</feature>
<dbReference type="Proteomes" id="UP000001745">
    <property type="component" value="Unassembled WGS sequence"/>
</dbReference>
<accession>B8M2Y9</accession>